<evidence type="ECO:0000256" key="3">
    <source>
        <dbReference type="ARBA" id="ARBA00023242"/>
    </source>
</evidence>
<feature type="compositionally biased region" description="Low complexity" evidence="5">
    <location>
        <begin position="155"/>
        <end position="174"/>
    </location>
</feature>
<feature type="domain" description="HSF-type DNA-binding" evidence="6">
    <location>
        <begin position="1"/>
        <end position="96"/>
    </location>
</feature>
<evidence type="ECO:0000313" key="7">
    <source>
        <dbReference type="EMBL" id="CAJ1959521.1"/>
    </source>
</evidence>
<dbReference type="Gene3D" id="1.10.10.10">
    <property type="entry name" value="Winged helix-like DNA-binding domain superfamily/Winged helix DNA-binding domain"/>
    <property type="match status" value="1"/>
</dbReference>
<feature type="region of interest" description="Disordered" evidence="5">
    <location>
        <begin position="100"/>
        <end position="188"/>
    </location>
</feature>
<dbReference type="InterPro" id="IPR000232">
    <property type="entry name" value="HSF_DNA-bd"/>
</dbReference>
<sequence>MPAFPYKLHTLLEDVTADEELSTIISWLPDGKSFRIHSQEEFERRVLKDYFPRQKQVKSFMRQLQYYDFENFGDGLFCHRCFRRGQRNLCGQILHQLPTKSQKVGGGSTRPLKQRGRKKKGRSSQSFETSPELDMAPYIVASSSPEPSLPDDATSTRVVCSSSSVSADEQQQSQEHQGRELQLNSLSPTCVNEVPSPLKRSGSNVVKGNAQTEQLFNTVLPNVFPQQTTSSYLTTRRGAFAQYGMQAMTAARSNYMSCLQQEIMIGSILSIQRRLSMEQYETTNSGAINNSSASTRTQP</sequence>
<evidence type="ECO:0000256" key="5">
    <source>
        <dbReference type="SAM" id="MobiDB-lite"/>
    </source>
</evidence>
<evidence type="ECO:0000313" key="8">
    <source>
        <dbReference type="Proteomes" id="UP001295423"/>
    </source>
</evidence>
<dbReference type="GO" id="GO:0003700">
    <property type="term" value="F:DNA-binding transcription factor activity"/>
    <property type="evidence" value="ECO:0007669"/>
    <property type="project" value="InterPro"/>
</dbReference>
<protein>
    <recommendedName>
        <fullName evidence="6">HSF-type DNA-binding domain-containing protein</fullName>
    </recommendedName>
</protein>
<dbReference type="SUPFAM" id="SSF46785">
    <property type="entry name" value="Winged helix' DNA-binding domain"/>
    <property type="match status" value="1"/>
</dbReference>
<dbReference type="PANTHER" id="PTHR10015:SF206">
    <property type="entry name" value="HSF-TYPE DNA-BINDING DOMAIN-CONTAINING PROTEIN"/>
    <property type="match status" value="1"/>
</dbReference>
<reference evidence="7" key="1">
    <citation type="submission" date="2023-08" db="EMBL/GenBank/DDBJ databases">
        <authorList>
            <person name="Audoor S."/>
            <person name="Bilcke G."/>
        </authorList>
    </citation>
    <scope>NUCLEOTIDE SEQUENCE</scope>
</reference>
<organism evidence="7 8">
    <name type="scientific">Cylindrotheca closterium</name>
    <dbReference type="NCBI Taxonomy" id="2856"/>
    <lineage>
        <taxon>Eukaryota</taxon>
        <taxon>Sar</taxon>
        <taxon>Stramenopiles</taxon>
        <taxon>Ochrophyta</taxon>
        <taxon>Bacillariophyta</taxon>
        <taxon>Bacillariophyceae</taxon>
        <taxon>Bacillariophycidae</taxon>
        <taxon>Bacillariales</taxon>
        <taxon>Bacillariaceae</taxon>
        <taxon>Cylindrotheca</taxon>
    </lineage>
</organism>
<keyword evidence="3" id="KW-0539">Nucleus</keyword>
<dbReference type="InterPro" id="IPR036390">
    <property type="entry name" value="WH_DNA-bd_sf"/>
</dbReference>
<gene>
    <name evidence="7" type="ORF">CYCCA115_LOCUS17942</name>
</gene>
<dbReference type="InterPro" id="IPR036388">
    <property type="entry name" value="WH-like_DNA-bd_sf"/>
</dbReference>
<keyword evidence="2" id="KW-0238">DNA-binding</keyword>
<proteinExistence type="inferred from homology"/>
<dbReference type="Pfam" id="PF00447">
    <property type="entry name" value="HSF_DNA-bind"/>
    <property type="match status" value="1"/>
</dbReference>
<evidence type="ECO:0000256" key="1">
    <source>
        <dbReference type="ARBA" id="ARBA00004123"/>
    </source>
</evidence>
<evidence type="ECO:0000259" key="6">
    <source>
        <dbReference type="SMART" id="SM00415"/>
    </source>
</evidence>
<comment type="similarity">
    <text evidence="4">Belongs to the HSF family.</text>
</comment>
<dbReference type="SMART" id="SM00415">
    <property type="entry name" value="HSF"/>
    <property type="match status" value="1"/>
</dbReference>
<dbReference type="GO" id="GO:0005634">
    <property type="term" value="C:nucleus"/>
    <property type="evidence" value="ECO:0007669"/>
    <property type="project" value="UniProtKB-SubCell"/>
</dbReference>
<dbReference type="AlphaFoldDB" id="A0AAD2G162"/>
<comment type="caution">
    <text evidence="7">The sequence shown here is derived from an EMBL/GenBank/DDBJ whole genome shotgun (WGS) entry which is preliminary data.</text>
</comment>
<dbReference type="GO" id="GO:0043565">
    <property type="term" value="F:sequence-specific DNA binding"/>
    <property type="evidence" value="ECO:0007669"/>
    <property type="project" value="InterPro"/>
</dbReference>
<accession>A0AAD2G162</accession>
<keyword evidence="8" id="KW-1185">Reference proteome</keyword>
<evidence type="ECO:0000256" key="4">
    <source>
        <dbReference type="RuleBase" id="RU004020"/>
    </source>
</evidence>
<dbReference type="EMBL" id="CAKOGP040002003">
    <property type="protein sequence ID" value="CAJ1959521.1"/>
    <property type="molecule type" value="Genomic_DNA"/>
</dbReference>
<comment type="subcellular location">
    <subcellularLocation>
        <location evidence="1">Nucleus</location>
    </subcellularLocation>
</comment>
<evidence type="ECO:0000256" key="2">
    <source>
        <dbReference type="ARBA" id="ARBA00023125"/>
    </source>
</evidence>
<dbReference type="PANTHER" id="PTHR10015">
    <property type="entry name" value="HEAT SHOCK TRANSCRIPTION FACTOR"/>
    <property type="match status" value="1"/>
</dbReference>
<feature type="compositionally biased region" description="Basic residues" evidence="5">
    <location>
        <begin position="112"/>
        <end position="122"/>
    </location>
</feature>
<dbReference type="Proteomes" id="UP001295423">
    <property type="component" value="Unassembled WGS sequence"/>
</dbReference>
<name>A0AAD2G162_9STRA</name>